<dbReference type="GO" id="GO:0005794">
    <property type="term" value="C:Golgi apparatus"/>
    <property type="evidence" value="ECO:0007669"/>
    <property type="project" value="TreeGrafter"/>
</dbReference>
<protein>
    <recommendedName>
        <fullName evidence="2">Trichome birefringence-like C-terminal domain-containing protein</fullName>
    </recommendedName>
</protein>
<comment type="similarity">
    <text evidence="1">Belongs to the PC-esterase family. TBL subfamily.</text>
</comment>
<dbReference type="InterPro" id="IPR026057">
    <property type="entry name" value="TBL_C"/>
</dbReference>
<comment type="caution">
    <text evidence="4">The sequence shown here is derived from an EMBL/GenBank/DDBJ whole genome shotgun (WGS) entry which is preliminary data.</text>
</comment>
<dbReference type="EMBL" id="QEFC01003709">
    <property type="protein sequence ID" value="KAE9447073.1"/>
    <property type="molecule type" value="Genomic_DNA"/>
</dbReference>
<proteinExistence type="inferred from homology"/>
<dbReference type="Proteomes" id="UP000428333">
    <property type="component" value="Linkage Group LG13"/>
</dbReference>
<accession>A0A6A4KG86</accession>
<evidence type="ECO:0000313" key="5">
    <source>
        <dbReference type="Proteomes" id="UP000428333"/>
    </source>
</evidence>
<dbReference type="PANTHER" id="PTHR32285">
    <property type="entry name" value="PROTEIN TRICHOME BIREFRINGENCE-LIKE 9-RELATED"/>
    <property type="match status" value="1"/>
</dbReference>
<feature type="domain" description="Trichome birefringence-like C-terminal" evidence="2">
    <location>
        <begin position="98"/>
        <end position="147"/>
    </location>
</feature>
<reference evidence="4 5" key="1">
    <citation type="journal article" date="2019" name="Genome Biol. Evol.">
        <title>The Rhododendron genome and chromosomal organization provide insight into shared whole-genome duplications across the heath family (Ericaceae).</title>
        <authorList>
            <person name="Soza V.L."/>
            <person name="Lindsley D."/>
            <person name="Waalkes A."/>
            <person name="Ramage E."/>
            <person name="Patwardhan R.P."/>
            <person name="Burton J.N."/>
            <person name="Adey A."/>
            <person name="Kumar A."/>
            <person name="Qiu R."/>
            <person name="Shendure J."/>
            <person name="Hall B."/>
        </authorList>
    </citation>
    <scope>NUCLEOTIDE SEQUENCE [LARGE SCALE GENOMIC DNA]</scope>
    <source>
        <strain evidence="4">RSF 1966-606</strain>
    </source>
</reference>
<name>A0A6A4KG86_9ERIC</name>
<evidence type="ECO:0000256" key="1">
    <source>
        <dbReference type="ARBA" id="ARBA00007727"/>
    </source>
</evidence>
<dbReference type="PANTHER" id="PTHR32285:SF12">
    <property type="entry name" value="PROTEIN TRICHOME BIREFRINGENCE-LIKE 13"/>
    <property type="match status" value="1"/>
</dbReference>
<keyword evidence="5" id="KW-1185">Reference proteome</keyword>
<feature type="domain" description="Trichome birefringence-like C-terminal" evidence="2">
    <location>
        <begin position="13"/>
        <end position="58"/>
    </location>
</feature>
<evidence type="ECO:0000259" key="2">
    <source>
        <dbReference type="Pfam" id="PF13839"/>
    </source>
</evidence>
<dbReference type="GO" id="GO:0016413">
    <property type="term" value="F:O-acetyltransferase activity"/>
    <property type="evidence" value="ECO:0007669"/>
    <property type="project" value="InterPro"/>
</dbReference>
<dbReference type="OrthoDB" id="630188at2759"/>
<evidence type="ECO:0000313" key="4">
    <source>
        <dbReference type="EMBL" id="KAE9447073.1"/>
    </source>
</evidence>
<dbReference type="EMBL" id="QEFC01003709">
    <property type="protein sequence ID" value="KAE9447043.1"/>
    <property type="molecule type" value="Genomic_DNA"/>
</dbReference>
<dbReference type="AlphaFoldDB" id="A0A6A4KG86"/>
<organism evidence="4 5">
    <name type="scientific">Rhododendron williamsianum</name>
    <dbReference type="NCBI Taxonomy" id="262921"/>
    <lineage>
        <taxon>Eukaryota</taxon>
        <taxon>Viridiplantae</taxon>
        <taxon>Streptophyta</taxon>
        <taxon>Embryophyta</taxon>
        <taxon>Tracheophyta</taxon>
        <taxon>Spermatophyta</taxon>
        <taxon>Magnoliopsida</taxon>
        <taxon>eudicotyledons</taxon>
        <taxon>Gunneridae</taxon>
        <taxon>Pentapetalae</taxon>
        <taxon>asterids</taxon>
        <taxon>Ericales</taxon>
        <taxon>Ericaceae</taxon>
        <taxon>Ericoideae</taxon>
        <taxon>Rhodoreae</taxon>
        <taxon>Rhododendron</taxon>
    </lineage>
</organism>
<feature type="non-terminal residue" evidence="4">
    <location>
        <position position="1"/>
    </location>
</feature>
<dbReference type="Pfam" id="PF13839">
    <property type="entry name" value="PC-Esterase"/>
    <property type="match status" value="2"/>
</dbReference>
<dbReference type="InterPro" id="IPR029962">
    <property type="entry name" value="TBL"/>
</dbReference>
<sequence length="153" mass="16977">MVTCICPWPSMEAFNILDLTHVSEYRADVNPSLAGGKKHDNCMHWCLPGVTDTWNAHLSNIKVQNGAERVPFWIVKAGKYKSTPYAIPDPIGVTVYKALHGSALILLDITHVSEFRAYAHPSTAGGEKHDCMHWSLPGVTDTWNGFFSSSKQH</sequence>
<gene>
    <name evidence="4" type="ORF">C3L33_21053</name>
    <name evidence="3" type="ORF">C3L33_21054</name>
</gene>
<evidence type="ECO:0000313" key="3">
    <source>
        <dbReference type="EMBL" id="KAE9447043.1"/>
    </source>
</evidence>